<name>A0A415S1Z3_9BACE</name>
<dbReference type="SUPFAM" id="SSF56672">
    <property type="entry name" value="DNA/RNA polymerases"/>
    <property type="match status" value="1"/>
</dbReference>
<dbReference type="InterPro" id="IPR043502">
    <property type="entry name" value="DNA/RNA_pol_sf"/>
</dbReference>
<dbReference type="Proteomes" id="UP000283538">
    <property type="component" value="Unassembled WGS sequence"/>
</dbReference>
<dbReference type="AlphaFoldDB" id="A0A415S1Z3"/>
<sequence length="642" mass="76363">MLAMNDTPIVKNKYRALLTEMLPYEIPLLLDNSGFYYNMLDEKLRAIFNHQFSFSNTWTIPFNYTIKKNGGIKSRLLSIMHPKIQLDFVDLYEHYELLMIHLCNISPYSLRHIHNVAKCTFNLESAEKVIDKEEKIVELEDEIQDKEVPIYRSYFTYRTIDMIFKFHQQMDLLRLEQKFHFMMNMDIASCFYHIYTHSIAWAIKGKECAKNNIDAISFETTFDKLMQRSNYNETNGILVGPEVSRIFAEIIFQRIDLNVLNILREKNLKLGSDYEIRRYVDDHFIFANKKETLSLILDVFKEQLEIYKLYINESKTNIQEKPFPTNVTCARQELLLMFTSFVDKYVITEEGEFRSISKPYKVANLFLHQFRTLAHKYSVSYDALNRHLLGLIVRLLKGTFISKIKEGTFFSDTNILLTILDISFYVYSLDMCATASFKICRIIQLSIGTMIGMSRDMKLEVEDKINREVKRCFDIYRFQDRKGDTNIEVLNILIAISCLLDRKLDLSIIKDLFGLYVDKSPQCYMELNYFQICTILYVIKDEVVFHKIKEEIIREVKRRYEETHDSLKSAELAMLYFDWIVCPYIEKKDQLDIIESVRKVDRKKAGEIWTEINKSNYWFFNWNKSVNLERYLTKKEYRPAYE</sequence>
<protein>
    <submittedName>
        <fullName evidence="1">Uncharacterized protein</fullName>
    </submittedName>
</protein>
<dbReference type="NCBIfam" id="NF041748">
    <property type="entry name" value="Drt3b"/>
    <property type="match status" value="1"/>
</dbReference>
<gene>
    <name evidence="1" type="ORF">DW701_16330</name>
</gene>
<dbReference type="EMBL" id="QSLA01000028">
    <property type="protein sequence ID" value="RHF03362.1"/>
    <property type="molecule type" value="Genomic_DNA"/>
</dbReference>
<evidence type="ECO:0000313" key="2">
    <source>
        <dbReference type="Proteomes" id="UP000283538"/>
    </source>
</evidence>
<dbReference type="PROSITE" id="PS50878">
    <property type="entry name" value="RT_POL"/>
    <property type="match status" value="1"/>
</dbReference>
<comment type="caution">
    <text evidence="1">The sequence shown here is derived from an EMBL/GenBank/DDBJ whole genome shotgun (WGS) entry which is preliminary data.</text>
</comment>
<reference evidence="1 2" key="1">
    <citation type="submission" date="2018-08" db="EMBL/GenBank/DDBJ databases">
        <title>A genome reference for cultivated species of the human gut microbiota.</title>
        <authorList>
            <person name="Zou Y."/>
            <person name="Xue W."/>
            <person name="Luo G."/>
        </authorList>
    </citation>
    <scope>NUCLEOTIDE SEQUENCE [LARGE SCALE GENOMIC DNA]</scope>
    <source>
        <strain evidence="1 2">AM26-26AC</strain>
    </source>
</reference>
<proteinExistence type="predicted"/>
<dbReference type="CDD" id="cd01646">
    <property type="entry name" value="RT_Bac_retron_I"/>
    <property type="match status" value="1"/>
</dbReference>
<evidence type="ECO:0000313" key="1">
    <source>
        <dbReference type="EMBL" id="RHF03362.1"/>
    </source>
</evidence>
<accession>A0A415S1Z3</accession>
<dbReference type="InterPro" id="IPR000477">
    <property type="entry name" value="RT_dom"/>
</dbReference>
<organism evidence="1 2">
    <name type="scientific">Bacteroides eggerthii</name>
    <dbReference type="NCBI Taxonomy" id="28111"/>
    <lineage>
        <taxon>Bacteria</taxon>
        <taxon>Pseudomonadati</taxon>
        <taxon>Bacteroidota</taxon>
        <taxon>Bacteroidia</taxon>
        <taxon>Bacteroidales</taxon>
        <taxon>Bacteroidaceae</taxon>
        <taxon>Bacteroides</taxon>
    </lineage>
</organism>
<dbReference type="Pfam" id="PF00078">
    <property type="entry name" value="RVT_1"/>
    <property type="match status" value="1"/>
</dbReference>